<dbReference type="PROSITE" id="PS01098">
    <property type="entry name" value="LIPASE_GDSL_SER"/>
    <property type="match status" value="1"/>
</dbReference>
<gene>
    <name evidence="2" type="ORF">GCM10022256_06270</name>
</gene>
<comment type="caution">
    <text evidence="2">The sequence shown here is derived from an EMBL/GenBank/DDBJ whole genome shotgun (WGS) entry which is preliminary data.</text>
</comment>
<reference evidence="3" key="1">
    <citation type="journal article" date="2019" name="Int. J. Syst. Evol. Microbiol.">
        <title>The Global Catalogue of Microorganisms (GCM) 10K type strain sequencing project: providing services to taxonomists for standard genome sequencing and annotation.</title>
        <authorList>
            <consortium name="The Broad Institute Genomics Platform"/>
            <consortium name="The Broad Institute Genome Sequencing Center for Infectious Disease"/>
            <person name="Wu L."/>
            <person name="Ma J."/>
        </authorList>
    </citation>
    <scope>NUCLEOTIDE SEQUENCE [LARGE SCALE GENOMIC DNA]</scope>
    <source>
        <strain evidence="3">JCM 17442</strain>
    </source>
</reference>
<evidence type="ECO:0000313" key="2">
    <source>
        <dbReference type="EMBL" id="GAA4265015.1"/>
    </source>
</evidence>
<dbReference type="RefSeq" id="WP_344793574.1">
    <property type="nucleotide sequence ID" value="NZ_BAABAU010000001.1"/>
</dbReference>
<organism evidence="2 3">
    <name type="scientific">Frondihabitans peucedani</name>
    <dbReference type="NCBI Taxonomy" id="598626"/>
    <lineage>
        <taxon>Bacteria</taxon>
        <taxon>Bacillati</taxon>
        <taxon>Actinomycetota</taxon>
        <taxon>Actinomycetes</taxon>
        <taxon>Micrococcales</taxon>
        <taxon>Microbacteriaceae</taxon>
        <taxon>Frondihabitans</taxon>
    </lineage>
</organism>
<name>A0ABP8DYH1_9MICO</name>
<evidence type="ECO:0000313" key="3">
    <source>
        <dbReference type="Proteomes" id="UP001501594"/>
    </source>
</evidence>
<sequence length="186" mass="20788">MTQGEKLLFLGDSLTAAGDWQSWFPDEEVTNLGVDGDTTADVQARLDAVVDAAPDSIVLLIGTNDFGSKRSVEQVVRATETILVDLRRRLPGARLLLQSVTPRTPEFSDRIQDANRHLRQFAATVRAQYLDLWPALADGDHLRDDYTDDGLHLNAAGYDAWLDELRPALERLRGEPPMSRPIRIIR</sequence>
<dbReference type="SUPFAM" id="SSF52266">
    <property type="entry name" value="SGNH hydrolase"/>
    <property type="match status" value="1"/>
</dbReference>
<dbReference type="PANTHER" id="PTHR30383">
    <property type="entry name" value="THIOESTERASE 1/PROTEASE 1/LYSOPHOSPHOLIPASE L1"/>
    <property type="match status" value="1"/>
</dbReference>
<protein>
    <recommendedName>
        <fullName evidence="1">SGNH hydrolase-type esterase domain-containing protein</fullName>
    </recommendedName>
</protein>
<dbReference type="InterPro" id="IPR008265">
    <property type="entry name" value="Lipase_GDSL_AS"/>
</dbReference>
<dbReference type="EMBL" id="BAABAU010000001">
    <property type="protein sequence ID" value="GAA4265015.1"/>
    <property type="molecule type" value="Genomic_DNA"/>
</dbReference>
<dbReference type="InterPro" id="IPR036514">
    <property type="entry name" value="SGNH_hydro_sf"/>
</dbReference>
<dbReference type="InterPro" id="IPR013830">
    <property type="entry name" value="SGNH_hydro"/>
</dbReference>
<dbReference type="Pfam" id="PF13472">
    <property type="entry name" value="Lipase_GDSL_2"/>
    <property type="match status" value="1"/>
</dbReference>
<dbReference type="InterPro" id="IPR051532">
    <property type="entry name" value="Ester_Hydrolysis_Enzymes"/>
</dbReference>
<feature type="domain" description="SGNH hydrolase-type esterase" evidence="1">
    <location>
        <begin position="9"/>
        <end position="160"/>
    </location>
</feature>
<dbReference type="Proteomes" id="UP001501594">
    <property type="component" value="Unassembled WGS sequence"/>
</dbReference>
<dbReference type="Gene3D" id="3.40.50.1110">
    <property type="entry name" value="SGNH hydrolase"/>
    <property type="match status" value="1"/>
</dbReference>
<dbReference type="PANTHER" id="PTHR30383:SF5">
    <property type="entry name" value="SGNH HYDROLASE-TYPE ESTERASE DOMAIN-CONTAINING PROTEIN"/>
    <property type="match status" value="1"/>
</dbReference>
<proteinExistence type="predicted"/>
<accession>A0ABP8DYH1</accession>
<keyword evidence="3" id="KW-1185">Reference proteome</keyword>
<evidence type="ECO:0000259" key="1">
    <source>
        <dbReference type="Pfam" id="PF13472"/>
    </source>
</evidence>